<proteinExistence type="predicted"/>
<keyword evidence="2" id="KW-0812">Transmembrane</keyword>
<dbReference type="Proteomes" id="UP000054498">
    <property type="component" value="Unassembled WGS sequence"/>
</dbReference>
<dbReference type="InterPro" id="IPR002816">
    <property type="entry name" value="TraB/PrgY/GumN_fam"/>
</dbReference>
<feature type="transmembrane region" description="Helical" evidence="2">
    <location>
        <begin position="53"/>
        <end position="75"/>
    </location>
</feature>
<feature type="region of interest" description="Disordered" evidence="1">
    <location>
        <begin position="218"/>
        <end position="243"/>
    </location>
</feature>
<feature type="region of interest" description="Disordered" evidence="1">
    <location>
        <begin position="404"/>
        <end position="482"/>
    </location>
</feature>
<dbReference type="RefSeq" id="XP_013893637.1">
    <property type="nucleotide sequence ID" value="XM_014038183.1"/>
</dbReference>
<evidence type="ECO:0000313" key="3">
    <source>
        <dbReference type="EMBL" id="KIY94617.1"/>
    </source>
</evidence>
<dbReference type="PANTHER" id="PTHR21530:SF7">
    <property type="entry name" value="TRAB DOMAIN-CONTAINING PROTEIN"/>
    <property type="match status" value="1"/>
</dbReference>
<dbReference type="Pfam" id="PF01963">
    <property type="entry name" value="TraB_PrgY_gumN"/>
    <property type="match status" value="1"/>
</dbReference>
<keyword evidence="2" id="KW-1133">Transmembrane helix</keyword>
<feature type="compositionally biased region" description="Acidic residues" evidence="1">
    <location>
        <begin position="1"/>
        <end position="13"/>
    </location>
</feature>
<protein>
    <recommendedName>
        <fullName evidence="5">TraB domain-containing protein</fullName>
    </recommendedName>
</protein>
<evidence type="ECO:0008006" key="5">
    <source>
        <dbReference type="Google" id="ProtNLM"/>
    </source>
</evidence>
<feature type="transmembrane region" description="Helical" evidence="2">
    <location>
        <begin position="96"/>
        <end position="118"/>
    </location>
</feature>
<dbReference type="EMBL" id="KK103985">
    <property type="protein sequence ID" value="KIY94617.1"/>
    <property type="molecule type" value="Genomic_DNA"/>
</dbReference>
<feature type="region of interest" description="Disordered" evidence="1">
    <location>
        <begin position="1"/>
        <end position="32"/>
    </location>
</feature>
<name>A0A0D2J3Z6_9CHLO</name>
<dbReference type="KEGG" id="mng:MNEG_13346"/>
<sequence>MAEEEPSSDDSFNEIEPAPPCDDDKAWDGPPGEAAQLSQLEALAPAPKPLLPLGLPSFVLLVPTLATAIALDPLFAHAPGVLWRASLAVGWRLLWLSLRFGGWALLAALAFGAAWLAYKLTRLAVFVFTYADPGAGIEHGCIPDDDDSWDHRPLLLAPTLELLRSLGAAEQLGVLAESGSLLALQPAAWVQALEAGGVPEGFPPEAADLYAAVVQQQRQQQQRQEQEQGQQQAEEQGQEAVVRASDGDGLGWVHASPEVRECVAMGAPATVFLLGTSHVSKKSAEDVERAIKLLRPDAVFLELDPARSGLMFRDQEPEGRVAPTTAQLLRELLTEMGKSDRPDMLQLLLSTFYKSLEAQLGVKAGLEFTAARRAAERAARGAGRRWERHLEALLHVLPGQGRELARQREAERRQQQEQEGGGGSGDYYGTEDGSSSEDMGGSAGVGAFVQDETRDTEELGAEAGSAAAAAAPAGEAEAEAGAQAEAEAEAEAEAGADEAAAAAAAAAAAGRREPVAGIQLMLGDRPASETLKAMWAALRPWRRISFCWEIFKGLFEPVGPWGFDRDLVSNLAWL</sequence>
<feature type="compositionally biased region" description="Low complexity" evidence="1">
    <location>
        <begin position="461"/>
        <end position="482"/>
    </location>
</feature>
<keyword evidence="4" id="KW-1185">Reference proteome</keyword>
<keyword evidence="2" id="KW-0472">Membrane</keyword>
<feature type="compositionally biased region" description="Low complexity" evidence="1">
    <location>
        <begin position="430"/>
        <end position="440"/>
    </location>
</feature>
<evidence type="ECO:0000256" key="2">
    <source>
        <dbReference type="SAM" id="Phobius"/>
    </source>
</evidence>
<feature type="compositionally biased region" description="Basic and acidic residues" evidence="1">
    <location>
        <begin position="404"/>
        <end position="416"/>
    </location>
</feature>
<reference evidence="3 4" key="1">
    <citation type="journal article" date="2013" name="BMC Genomics">
        <title>Reconstruction of the lipid metabolism for the microalga Monoraphidium neglectum from its genome sequence reveals characteristics suitable for biofuel production.</title>
        <authorList>
            <person name="Bogen C."/>
            <person name="Al-Dilaimi A."/>
            <person name="Albersmeier A."/>
            <person name="Wichmann J."/>
            <person name="Grundmann M."/>
            <person name="Rupp O."/>
            <person name="Lauersen K.J."/>
            <person name="Blifernez-Klassen O."/>
            <person name="Kalinowski J."/>
            <person name="Goesmann A."/>
            <person name="Mussgnug J.H."/>
            <person name="Kruse O."/>
        </authorList>
    </citation>
    <scope>NUCLEOTIDE SEQUENCE [LARGE SCALE GENOMIC DNA]</scope>
    <source>
        <strain evidence="3 4">SAG 48.87</strain>
    </source>
</reference>
<dbReference type="OrthoDB" id="48306at2759"/>
<accession>A0A0D2J3Z6</accession>
<evidence type="ECO:0000313" key="4">
    <source>
        <dbReference type="Proteomes" id="UP000054498"/>
    </source>
</evidence>
<dbReference type="GeneID" id="25730799"/>
<organism evidence="3 4">
    <name type="scientific">Monoraphidium neglectum</name>
    <dbReference type="NCBI Taxonomy" id="145388"/>
    <lineage>
        <taxon>Eukaryota</taxon>
        <taxon>Viridiplantae</taxon>
        <taxon>Chlorophyta</taxon>
        <taxon>core chlorophytes</taxon>
        <taxon>Chlorophyceae</taxon>
        <taxon>CS clade</taxon>
        <taxon>Sphaeropleales</taxon>
        <taxon>Selenastraceae</taxon>
        <taxon>Monoraphidium</taxon>
    </lineage>
</organism>
<dbReference type="InterPro" id="IPR046345">
    <property type="entry name" value="TraB_PrgY-like"/>
</dbReference>
<dbReference type="AlphaFoldDB" id="A0A0D2J3Z6"/>
<gene>
    <name evidence="3" type="ORF">MNEG_13346</name>
</gene>
<dbReference type="CDD" id="cd14726">
    <property type="entry name" value="TraB_PrgY-like"/>
    <property type="match status" value="1"/>
</dbReference>
<dbReference type="PANTHER" id="PTHR21530">
    <property type="entry name" value="PHEROMONE SHUTDOWN PROTEIN"/>
    <property type="match status" value="1"/>
</dbReference>
<evidence type="ECO:0000256" key="1">
    <source>
        <dbReference type="SAM" id="MobiDB-lite"/>
    </source>
</evidence>